<evidence type="ECO:0000256" key="4">
    <source>
        <dbReference type="ARBA" id="ARBA00038299"/>
    </source>
</evidence>
<protein>
    <submittedName>
        <fullName evidence="7">XRN 5'-3' exonuclease</fullName>
    </submittedName>
</protein>
<dbReference type="InterPro" id="IPR041412">
    <property type="entry name" value="Xrn1_helical"/>
</dbReference>
<reference evidence="7" key="1">
    <citation type="journal article" date="2019" name="MBio">
        <title>Virus Genomes from Deep Sea Sediments Expand the Ocean Megavirome and Support Independent Origins of Viral Gigantism.</title>
        <authorList>
            <person name="Backstrom D."/>
            <person name="Yutin N."/>
            <person name="Jorgensen S.L."/>
            <person name="Dharamshi J."/>
            <person name="Homa F."/>
            <person name="Zaremba-Niedwiedzka K."/>
            <person name="Spang A."/>
            <person name="Wolf Y.I."/>
            <person name="Koonin E.V."/>
            <person name="Ettema T.J."/>
        </authorList>
    </citation>
    <scope>NUCLEOTIDE SEQUENCE</scope>
</reference>
<dbReference type="GO" id="GO:0004534">
    <property type="term" value="F:5'-3' RNA exonuclease activity"/>
    <property type="evidence" value="ECO:0007669"/>
    <property type="project" value="TreeGrafter"/>
</dbReference>
<evidence type="ECO:0000256" key="3">
    <source>
        <dbReference type="ARBA" id="ARBA00022839"/>
    </source>
</evidence>
<evidence type="ECO:0000259" key="5">
    <source>
        <dbReference type="Pfam" id="PF03159"/>
    </source>
</evidence>
<accession>A0A4P6VQS8</accession>
<comment type="similarity">
    <text evidence="4">Belongs to the 5'-3' exonuclease family.</text>
</comment>
<evidence type="ECO:0000313" key="7">
    <source>
        <dbReference type="EMBL" id="QBK89415.1"/>
    </source>
</evidence>
<keyword evidence="3 7" id="KW-0269">Exonuclease</keyword>
<dbReference type="Pfam" id="PF03159">
    <property type="entry name" value="XRN_N"/>
    <property type="match status" value="1"/>
</dbReference>
<keyword evidence="2" id="KW-0378">Hydrolase</keyword>
<evidence type="ECO:0000259" key="6">
    <source>
        <dbReference type="Pfam" id="PF17846"/>
    </source>
</evidence>
<dbReference type="Pfam" id="PF17846">
    <property type="entry name" value="XRN_M"/>
    <property type="match status" value="1"/>
</dbReference>
<evidence type="ECO:0000256" key="1">
    <source>
        <dbReference type="ARBA" id="ARBA00022722"/>
    </source>
</evidence>
<name>A0A4P6VQS8_9VIRU</name>
<dbReference type="InterPro" id="IPR004859">
    <property type="entry name" value="Xrn1_N"/>
</dbReference>
<gene>
    <name evidence="7" type="ORF">LCMiAC02_05100</name>
</gene>
<dbReference type="PANTHER" id="PTHR12341">
    <property type="entry name" value="5'-&gt;3' EXORIBONUCLEASE"/>
    <property type="match status" value="1"/>
</dbReference>
<feature type="domain" description="Xrn1 N-terminal" evidence="5">
    <location>
        <begin position="42"/>
        <end position="129"/>
    </location>
</feature>
<feature type="domain" description="Xrn1 helical" evidence="6">
    <location>
        <begin position="280"/>
        <end position="385"/>
    </location>
</feature>
<dbReference type="EMBL" id="MK500420">
    <property type="protein sequence ID" value="QBK89415.1"/>
    <property type="molecule type" value="Genomic_DNA"/>
</dbReference>
<dbReference type="GO" id="GO:0000956">
    <property type="term" value="P:nuclear-transcribed mRNA catabolic process"/>
    <property type="evidence" value="ECO:0007669"/>
    <property type="project" value="TreeGrafter"/>
</dbReference>
<organism evidence="7">
    <name type="scientific">Mimivirus LCMiAC02</name>
    <dbReference type="NCBI Taxonomy" id="2506609"/>
    <lineage>
        <taxon>Viruses</taxon>
        <taxon>Varidnaviria</taxon>
        <taxon>Bamfordvirae</taxon>
        <taxon>Nucleocytoviricota</taxon>
        <taxon>Megaviricetes</taxon>
        <taxon>Imitervirales</taxon>
        <taxon>Mimiviridae</taxon>
        <taxon>Klosneuvirinae</taxon>
    </lineage>
</organism>
<sequence length="451" mass="53436">MILNSFIARKKIIMVLDGPAVYSKVIKQRSRRLMGLDKINVDKMNPLHLTTGTPFMIRMEKYLQEYVKIVKNNYKYLKPEFEISPISEVDEGEIKIFKRIRKYGIKDLSDTHLIVGSDADIILLGLATKPIYNINIYVKYSKFQYIVSIEKLIIAHSKEMIPKYHLPLVNYKIDDDIFYNIIKLKNDNIRDDFVFVTFMLGNDYINKMKFVKYETLWNAYNETRLSTHGTIIQGTIKETSFFDPRINQASLVNRKLINITFFKEFMTNVNDLLSKKNKKINKNTYCKNAVSEYISGLLWCLNMYQTTKCSMYDYIYDCDCPSPADILYYITTTKNIKFEIPKSDMNPLDVDIYTLLVMPKKAKKLIPKKYYKYMDNELKHIYRIENCKICNDYTSQLNKYKDEYKGIKKKDLPKKIQEKINKIKFLSNNHIKEHKNDFTLQDIYNINKLKL</sequence>
<dbReference type="PANTHER" id="PTHR12341:SF7">
    <property type="entry name" value="5'-3' EXORIBONUCLEASE 1"/>
    <property type="match status" value="1"/>
</dbReference>
<dbReference type="Gene3D" id="3.40.50.12390">
    <property type="match status" value="1"/>
</dbReference>
<dbReference type="InterPro" id="IPR027073">
    <property type="entry name" value="5_3_exoribonuclease"/>
</dbReference>
<keyword evidence="1" id="KW-0540">Nuclease</keyword>
<dbReference type="GO" id="GO:0003723">
    <property type="term" value="F:RNA binding"/>
    <property type="evidence" value="ECO:0007669"/>
    <property type="project" value="TreeGrafter"/>
</dbReference>
<evidence type="ECO:0000256" key="2">
    <source>
        <dbReference type="ARBA" id="ARBA00022801"/>
    </source>
</evidence>
<proteinExistence type="inferred from homology"/>